<proteinExistence type="predicted"/>
<evidence type="ECO:0000313" key="5">
    <source>
        <dbReference type="Proteomes" id="UP000294684"/>
    </source>
</evidence>
<feature type="signal peptide" evidence="3">
    <location>
        <begin position="1"/>
        <end position="30"/>
    </location>
</feature>
<organism evidence="4 5">
    <name type="scientific">Leptospira meyeri</name>
    <dbReference type="NCBI Taxonomy" id="29508"/>
    <lineage>
        <taxon>Bacteria</taxon>
        <taxon>Pseudomonadati</taxon>
        <taxon>Spirochaetota</taxon>
        <taxon>Spirochaetia</taxon>
        <taxon>Leptospirales</taxon>
        <taxon>Leptospiraceae</taxon>
        <taxon>Leptospira</taxon>
    </lineage>
</organism>
<feature type="chain" id="PRO_5020846609" description="MORN repeat protein" evidence="3">
    <location>
        <begin position="31"/>
        <end position="187"/>
    </location>
</feature>
<dbReference type="STRING" id="1193051.LEP1GSC017_3501"/>
<evidence type="ECO:0000256" key="1">
    <source>
        <dbReference type="ARBA" id="ARBA00022737"/>
    </source>
</evidence>
<protein>
    <recommendedName>
        <fullName evidence="6">MORN repeat protein</fullName>
    </recommendedName>
</protein>
<dbReference type="Gene3D" id="2.20.110.10">
    <property type="entry name" value="Histone H3 K4-specific methyltransferase SET7/9 N-terminal domain"/>
    <property type="match status" value="2"/>
</dbReference>
<dbReference type="SUPFAM" id="SSF82185">
    <property type="entry name" value="Histone H3 K4-specific methyltransferase SET7/9 N-terminal domain"/>
    <property type="match status" value="1"/>
</dbReference>
<accession>A0A4R8MTV7</accession>
<sequence>MGFIFGGRMNLSFRHFVCGMFLLPIYLACASPDSKDEQTNQDPKSTARNANIEDPEKGGKKFGCIEGNCVNGIGKYVYDNGDVYTGSFKNDLREGAGSFLYADGEKFSGTYLEDKKQGPGEYHFKNGDKYVGEFQNGQINGKGTYSFKDGKSVSGDFTSDGQEGIGVLTDEGKARNCKITGRKLLCE</sequence>
<dbReference type="SMART" id="SM00698">
    <property type="entry name" value="MORN"/>
    <property type="match status" value="3"/>
</dbReference>
<dbReference type="Pfam" id="PF02493">
    <property type="entry name" value="MORN"/>
    <property type="match status" value="4"/>
</dbReference>
<dbReference type="AlphaFoldDB" id="A0A4R8MTV7"/>
<evidence type="ECO:0000313" key="4">
    <source>
        <dbReference type="EMBL" id="TDY71508.1"/>
    </source>
</evidence>
<name>A0A4R8MTV7_LEPME</name>
<keyword evidence="3" id="KW-0732">Signal</keyword>
<dbReference type="EMBL" id="SORO01000001">
    <property type="protein sequence ID" value="TDY71508.1"/>
    <property type="molecule type" value="Genomic_DNA"/>
</dbReference>
<feature type="compositionally biased region" description="Polar residues" evidence="2">
    <location>
        <begin position="40"/>
        <end position="49"/>
    </location>
</feature>
<comment type="caution">
    <text evidence="4">The sequence shown here is derived from an EMBL/GenBank/DDBJ whole genome shotgun (WGS) entry which is preliminary data.</text>
</comment>
<dbReference type="Proteomes" id="UP000294684">
    <property type="component" value="Unassembled WGS sequence"/>
</dbReference>
<dbReference type="InterPro" id="IPR003409">
    <property type="entry name" value="MORN"/>
</dbReference>
<keyword evidence="1" id="KW-0677">Repeat</keyword>
<evidence type="ECO:0008006" key="6">
    <source>
        <dbReference type="Google" id="ProtNLM"/>
    </source>
</evidence>
<evidence type="ECO:0000256" key="3">
    <source>
        <dbReference type="SAM" id="SignalP"/>
    </source>
</evidence>
<dbReference type="PANTHER" id="PTHR43215">
    <property type="entry name" value="RADIAL SPOKE HEAD 1 HOMOLOG"/>
    <property type="match status" value="1"/>
</dbReference>
<dbReference type="PANTHER" id="PTHR43215:SF14">
    <property type="entry name" value="RADIAL SPOKE HEAD 1 HOMOLOG"/>
    <property type="match status" value="1"/>
</dbReference>
<feature type="region of interest" description="Disordered" evidence="2">
    <location>
        <begin position="34"/>
        <end position="54"/>
    </location>
</feature>
<reference evidence="4 5" key="1">
    <citation type="submission" date="2019-03" db="EMBL/GenBank/DDBJ databases">
        <title>Genomic Encyclopedia of Archaeal and Bacterial Type Strains, Phase II (KMG-II): from individual species to whole genera.</title>
        <authorList>
            <person name="Goeker M."/>
        </authorList>
    </citation>
    <scope>NUCLEOTIDE SEQUENCE [LARGE SCALE GENOMIC DNA]</scope>
    <source>
        <strain evidence="4 5">DSM 21537</strain>
    </source>
</reference>
<keyword evidence="5" id="KW-1185">Reference proteome</keyword>
<gene>
    <name evidence="4" type="ORF">CLV96_0471</name>
</gene>
<evidence type="ECO:0000256" key="2">
    <source>
        <dbReference type="SAM" id="MobiDB-lite"/>
    </source>
</evidence>